<dbReference type="Proteomes" id="UP000001589">
    <property type="component" value="Chromosome"/>
</dbReference>
<dbReference type="CDD" id="cd02440">
    <property type="entry name" value="AdoMet_MTases"/>
    <property type="match status" value="1"/>
</dbReference>
<dbReference type="eggNOG" id="COG0500">
    <property type="taxonomic scope" value="Bacteria"/>
</dbReference>
<name>A2BXV3_PROM5</name>
<dbReference type="InterPro" id="IPR029063">
    <property type="entry name" value="SAM-dependent_MTases_sf"/>
</dbReference>
<protein>
    <recommendedName>
        <fullName evidence="3">Class I SAM-dependent methyltransferase</fullName>
    </recommendedName>
</protein>
<accession>A2BXV3</accession>
<dbReference type="SUPFAM" id="SSF53335">
    <property type="entry name" value="S-adenosyl-L-methionine-dependent methyltransferases"/>
    <property type="match status" value="1"/>
</dbReference>
<dbReference type="GeneID" id="60200299"/>
<proteinExistence type="predicted"/>
<evidence type="ECO:0000313" key="2">
    <source>
        <dbReference type="Proteomes" id="UP000001589"/>
    </source>
</evidence>
<organism evidence="1 2">
    <name type="scientific">Prochlorococcus marinus (strain MIT 9515)</name>
    <dbReference type="NCBI Taxonomy" id="167542"/>
    <lineage>
        <taxon>Bacteria</taxon>
        <taxon>Bacillati</taxon>
        <taxon>Cyanobacteriota</taxon>
        <taxon>Cyanophyceae</taxon>
        <taxon>Synechococcales</taxon>
        <taxon>Prochlorococcaceae</taxon>
        <taxon>Prochlorococcus</taxon>
    </lineage>
</organism>
<evidence type="ECO:0000313" key="1">
    <source>
        <dbReference type="EMBL" id="ABM72614.1"/>
    </source>
</evidence>
<sequence length="354" mass="41123">MKIISTCPLCFCENATQIWEASCSEQASHFLSPIVNRNKYETLKDHIEYLQKSSFVSVNKCSECNFIYSFPNFSGDKKFYDLIFSDTNKYPQNRWEFKESIEIIKNSKFINPKILEIGSGDGAFIRKLVKKGITTKNSITAIEYSIFGKSKIQDFGIECLSVDIKDNKKQLPHKEYDFICLFQVLEHLDDIHKLVERLKNLLSKNGELLIAVPNEKIIEFNESNGALLDMPPNHIGRWSKNTFIKYCDLNYMSLVDHKVEPFSMKKFLMMFFSYRFLRKAQKQSSIAAYIKYKTNKKITPFFTIIFIITDFFFSPKILLKIIFSAAKLGGETQLARISKVCNYQKINWGKSSNK</sequence>
<dbReference type="AlphaFoldDB" id="A2BXV3"/>
<dbReference type="OrthoDB" id="9801609at2"/>
<dbReference type="RefSeq" id="WP_011820711.1">
    <property type="nucleotide sequence ID" value="NC_008817.1"/>
</dbReference>
<dbReference type="EMBL" id="CP000552">
    <property type="protein sequence ID" value="ABM72614.1"/>
    <property type="molecule type" value="Genomic_DNA"/>
</dbReference>
<dbReference type="HOGENOM" id="CLU_782697_0_0_3"/>
<dbReference type="Pfam" id="PF13489">
    <property type="entry name" value="Methyltransf_23"/>
    <property type="match status" value="1"/>
</dbReference>
<dbReference type="STRING" id="167542.P9515_14071"/>
<evidence type="ECO:0008006" key="3">
    <source>
        <dbReference type="Google" id="ProtNLM"/>
    </source>
</evidence>
<dbReference type="Gene3D" id="3.40.50.150">
    <property type="entry name" value="Vaccinia Virus protein VP39"/>
    <property type="match status" value="1"/>
</dbReference>
<gene>
    <name evidence="1" type="ordered locus">P9515_14071</name>
</gene>
<dbReference type="PANTHER" id="PTHR43861">
    <property type="entry name" value="TRANS-ACONITATE 2-METHYLTRANSFERASE-RELATED"/>
    <property type="match status" value="1"/>
</dbReference>
<dbReference type="KEGG" id="pmc:P9515_14071"/>
<reference evidence="1 2" key="1">
    <citation type="journal article" date="2007" name="PLoS Genet.">
        <title>Patterns and implications of gene gain and loss in the evolution of Prochlorococcus.</title>
        <authorList>
            <person name="Kettler G.C."/>
            <person name="Martiny A.C."/>
            <person name="Huang K."/>
            <person name="Zucker J."/>
            <person name="Coleman M.L."/>
            <person name="Rodrigue S."/>
            <person name="Chen F."/>
            <person name="Lapidus A."/>
            <person name="Ferriera S."/>
            <person name="Johnson J."/>
            <person name="Steglich C."/>
            <person name="Church G.M."/>
            <person name="Richardson P."/>
            <person name="Chisholm S.W."/>
        </authorList>
    </citation>
    <scope>NUCLEOTIDE SEQUENCE [LARGE SCALE GENOMIC DNA]</scope>
    <source>
        <strain evidence="1 2">MIT 9515</strain>
    </source>
</reference>